<dbReference type="STRING" id="1448321.A0A317WUM1"/>
<dbReference type="OrthoDB" id="4203839at2759"/>
<dbReference type="GeneID" id="37060293"/>
<evidence type="ECO:0000313" key="1">
    <source>
        <dbReference type="EMBL" id="PWY90039.1"/>
    </source>
</evidence>
<comment type="caution">
    <text evidence="1">The sequence shown here is derived from an EMBL/GenBank/DDBJ whole genome shotgun (WGS) entry which is preliminary data.</text>
</comment>
<sequence>MERIAHRCRDLFKKVMVFAEARASRPGFVQDVTMAEPVKEYLGTVSGDESRVVCLLGKPTTRAVLLAKAVNYFLVGEVLKITAAGGFEDEVDACIGIGTATARTASVIQTATKRPEFADFSQQKARAHLLKLWGLIVPLTNDQRAGYGQTWTELAAIVSDAQTLAVDIFSLPLGYRMDFPQINDPFDPVTMVNRDSFIKGDPQALKNNGNRVGLAITPAIRIRELPGEESCLVYLAEVLLLPSPSGR</sequence>
<dbReference type="RefSeq" id="XP_025402870.1">
    <property type="nucleotide sequence ID" value="XM_025538056.1"/>
</dbReference>
<accession>A0A317WUM1</accession>
<gene>
    <name evidence="1" type="ORF">BO70DRAFT_133149</name>
</gene>
<proteinExistence type="predicted"/>
<dbReference type="AlphaFoldDB" id="A0A317WUM1"/>
<dbReference type="Proteomes" id="UP000247233">
    <property type="component" value="Unassembled WGS sequence"/>
</dbReference>
<name>A0A317WUM1_9EURO</name>
<dbReference type="EMBL" id="MSFL01000003">
    <property type="protein sequence ID" value="PWY90039.1"/>
    <property type="molecule type" value="Genomic_DNA"/>
</dbReference>
<evidence type="ECO:0000313" key="2">
    <source>
        <dbReference type="Proteomes" id="UP000247233"/>
    </source>
</evidence>
<protein>
    <submittedName>
        <fullName evidence="1">Uncharacterized protein</fullName>
    </submittedName>
</protein>
<keyword evidence="2" id="KW-1185">Reference proteome</keyword>
<dbReference type="VEuPathDB" id="FungiDB:BO70DRAFT_133149"/>
<organism evidence="1 2">
    <name type="scientific">Aspergillus heteromorphus CBS 117.55</name>
    <dbReference type="NCBI Taxonomy" id="1448321"/>
    <lineage>
        <taxon>Eukaryota</taxon>
        <taxon>Fungi</taxon>
        <taxon>Dikarya</taxon>
        <taxon>Ascomycota</taxon>
        <taxon>Pezizomycotina</taxon>
        <taxon>Eurotiomycetes</taxon>
        <taxon>Eurotiomycetidae</taxon>
        <taxon>Eurotiales</taxon>
        <taxon>Aspergillaceae</taxon>
        <taxon>Aspergillus</taxon>
        <taxon>Aspergillus subgen. Circumdati</taxon>
    </lineage>
</organism>
<reference evidence="1 2" key="1">
    <citation type="submission" date="2016-12" db="EMBL/GenBank/DDBJ databases">
        <title>The genomes of Aspergillus section Nigri reveals drivers in fungal speciation.</title>
        <authorList>
            <consortium name="DOE Joint Genome Institute"/>
            <person name="Vesth T.C."/>
            <person name="Nybo J."/>
            <person name="Theobald S."/>
            <person name="Brandl J."/>
            <person name="Frisvad J.C."/>
            <person name="Nielsen K.F."/>
            <person name="Lyhne E.K."/>
            <person name="Kogle M.E."/>
            <person name="Kuo A."/>
            <person name="Riley R."/>
            <person name="Clum A."/>
            <person name="Nolan M."/>
            <person name="Lipzen A."/>
            <person name="Salamov A."/>
            <person name="Henrissat B."/>
            <person name="Wiebenga A."/>
            <person name="De Vries R.P."/>
            <person name="Grigoriev I.V."/>
            <person name="Mortensen U.H."/>
            <person name="Andersen M.R."/>
            <person name="Baker S.E."/>
        </authorList>
    </citation>
    <scope>NUCLEOTIDE SEQUENCE [LARGE SCALE GENOMIC DNA]</scope>
    <source>
        <strain evidence="1 2">CBS 117.55</strain>
    </source>
</reference>